<dbReference type="HOGENOM" id="CLU_2868132_0_0_1"/>
<dbReference type="EMBL" id="GL883090">
    <property type="protein sequence ID" value="EGG12599.1"/>
    <property type="molecule type" value="Genomic_DNA"/>
</dbReference>
<dbReference type="GeneID" id="18934295"/>
<dbReference type="VEuPathDB" id="FungiDB:MELLADRAFT_86762"/>
<dbReference type="KEGG" id="mlr:MELLADRAFT_86762"/>
<dbReference type="RefSeq" id="XP_007403537.1">
    <property type="nucleotide sequence ID" value="XM_007403475.1"/>
</dbReference>
<sequence length="64" mass="7331">MRYCEGLNKCRISHRVILFCIARAVCRASDPRGRISPTHGTLQKLDKNRCSFGCLQHSILTFHN</sequence>
<protein>
    <submittedName>
        <fullName evidence="1">Uncharacterized protein</fullName>
    </submittedName>
</protein>
<proteinExistence type="predicted"/>
<dbReference type="InParanoid" id="F4R3B6"/>
<evidence type="ECO:0000313" key="2">
    <source>
        <dbReference type="Proteomes" id="UP000001072"/>
    </source>
</evidence>
<reference evidence="2" key="1">
    <citation type="journal article" date="2011" name="Proc. Natl. Acad. Sci. U.S.A.">
        <title>Obligate biotrophy features unraveled by the genomic analysis of rust fungi.</title>
        <authorList>
            <person name="Duplessis S."/>
            <person name="Cuomo C.A."/>
            <person name="Lin Y.-C."/>
            <person name="Aerts A."/>
            <person name="Tisserant E."/>
            <person name="Veneault-Fourrey C."/>
            <person name="Joly D.L."/>
            <person name="Hacquard S."/>
            <person name="Amselem J."/>
            <person name="Cantarel B.L."/>
            <person name="Chiu R."/>
            <person name="Coutinho P.M."/>
            <person name="Feau N."/>
            <person name="Field M."/>
            <person name="Frey P."/>
            <person name="Gelhaye E."/>
            <person name="Goldberg J."/>
            <person name="Grabherr M.G."/>
            <person name="Kodira C.D."/>
            <person name="Kohler A."/>
            <person name="Kuees U."/>
            <person name="Lindquist E.A."/>
            <person name="Lucas S.M."/>
            <person name="Mago R."/>
            <person name="Mauceli E."/>
            <person name="Morin E."/>
            <person name="Murat C."/>
            <person name="Pangilinan J.L."/>
            <person name="Park R."/>
            <person name="Pearson M."/>
            <person name="Quesneville H."/>
            <person name="Rouhier N."/>
            <person name="Sakthikumar S."/>
            <person name="Salamov A.A."/>
            <person name="Schmutz J."/>
            <person name="Selles B."/>
            <person name="Shapiro H."/>
            <person name="Tanguay P."/>
            <person name="Tuskan G.A."/>
            <person name="Henrissat B."/>
            <person name="Van de Peer Y."/>
            <person name="Rouze P."/>
            <person name="Ellis J.G."/>
            <person name="Dodds P.N."/>
            <person name="Schein J.E."/>
            <person name="Zhong S."/>
            <person name="Hamelin R.C."/>
            <person name="Grigoriev I.V."/>
            <person name="Szabo L.J."/>
            <person name="Martin F."/>
        </authorList>
    </citation>
    <scope>NUCLEOTIDE SEQUENCE [LARGE SCALE GENOMIC DNA]</scope>
    <source>
        <strain evidence="2">98AG31 / pathotype 3-4-7</strain>
    </source>
</reference>
<evidence type="ECO:0000313" key="1">
    <source>
        <dbReference type="EMBL" id="EGG12599.1"/>
    </source>
</evidence>
<name>F4R3B6_MELLP</name>
<dbReference type="Proteomes" id="UP000001072">
    <property type="component" value="Unassembled WGS sequence"/>
</dbReference>
<gene>
    <name evidence="1" type="ORF">MELLADRAFT_86762</name>
</gene>
<keyword evidence="2" id="KW-1185">Reference proteome</keyword>
<organism evidence="2">
    <name type="scientific">Melampsora larici-populina (strain 98AG31 / pathotype 3-4-7)</name>
    <name type="common">Poplar leaf rust fungus</name>
    <dbReference type="NCBI Taxonomy" id="747676"/>
    <lineage>
        <taxon>Eukaryota</taxon>
        <taxon>Fungi</taxon>
        <taxon>Dikarya</taxon>
        <taxon>Basidiomycota</taxon>
        <taxon>Pucciniomycotina</taxon>
        <taxon>Pucciniomycetes</taxon>
        <taxon>Pucciniales</taxon>
        <taxon>Melampsoraceae</taxon>
        <taxon>Melampsora</taxon>
    </lineage>
</organism>
<accession>F4R3B6</accession>
<dbReference type="AlphaFoldDB" id="F4R3B6"/>